<feature type="non-terminal residue" evidence="1">
    <location>
        <position position="152"/>
    </location>
</feature>
<proteinExistence type="predicted"/>
<gene>
    <name evidence="1" type="ORF">MNBD_GAMMA21-2035</name>
</gene>
<dbReference type="AlphaFoldDB" id="A0A3B1AN69"/>
<accession>A0A3B1AN69</accession>
<protein>
    <submittedName>
        <fullName evidence="1">Uncharacterized protein</fullName>
    </submittedName>
</protein>
<evidence type="ECO:0000313" key="1">
    <source>
        <dbReference type="EMBL" id="VAW94136.1"/>
    </source>
</evidence>
<sequence length="152" mass="17389">MTHKLKKRFIIFTSILVLGTAVGVAVENSTETEIISRGWQLTLNQNLTIAAQSAGVYLQYGKVVTDSETDLYYPNCRLEVRDPLDKPQIVTADTFTIYRVKWTEEDVLLHSNQYASNAMIRVSSPTADDYQTTLYLRSEKQPEVTRLICKHW</sequence>
<dbReference type="EMBL" id="UOFR01000025">
    <property type="protein sequence ID" value="VAW94136.1"/>
    <property type="molecule type" value="Genomic_DNA"/>
</dbReference>
<organism evidence="1">
    <name type="scientific">hydrothermal vent metagenome</name>
    <dbReference type="NCBI Taxonomy" id="652676"/>
    <lineage>
        <taxon>unclassified sequences</taxon>
        <taxon>metagenomes</taxon>
        <taxon>ecological metagenomes</taxon>
    </lineage>
</organism>
<name>A0A3B1AN69_9ZZZZ</name>
<reference evidence="1" key="1">
    <citation type="submission" date="2018-06" db="EMBL/GenBank/DDBJ databases">
        <authorList>
            <person name="Zhirakovskaya E."/>
        </authorList>
    </citation>
    <scope>NUCLEOTIDE SEQUENCE</scope>
</reference>